<gene>
    <name evidence="3" type="ORF">BGL_1c33300</name>
</gene>
<keyword evidence="4" id="KW-1185">Reference proteome</keyword>
<dbReference type="CDD" id="cd06257">
    <property type="entry name" value="DnaJ"/>
    <property type="match status" value="1"/>
</dbReference>
<dbReference type="PRINTS" id="PR00625">
    <property type="entry name" value="JDOMAIN"/>
</dbReference>
<dbReference type="InterPro" id="IPR036869">
    <property type="entry name" value="J_dom_sf"/>
</dbReference>
<dbReference type="EMBL" id="CP002580">
    <property type="protein sequence ID" value="AJK47804.1"/>
    <property type="molecule type" value="Genomic_DNA"/>
</dbReference>
<dbReference type="Gene3D" id="1.10.287.110">
    <property type="entry name" value="DnaJ domain"/>
    <property type="match status" value="1"/>
</dbReference>
<sequence length="315" mass="34355">MKVHSHYDNLKVSRDAPPEVIRAAYKSLAQKYHPDRNRDPRAAQIFKIINAAYDVLGDPAARADHDDWLARKEREAAHAARRDASAARAPEPPAAAARPQRPPPTRTGPGRRRLGSVPLRVWLLIGVIAWLGISALSKQARAPDKVEGGAPPPVETPAGSYTPPSPGAIPLTKDGPRYVRPAFAPNGLAWPERAAYLSGYPVSANDGHSDITIDNAGNPFDVYGKLIRVDEATGPEVVRQFFIPAGRSFRLQALTPGRYDLHYRQLDDGGTFRTERIGLQEYAADGDLHYQRVSLSLFAAPGGGMSPRPIADDRF</sequence>
<reference evidence="3 4" key="2">
    <citation type="journal article" date="2016" name="Appl. Microbiol. Biotechnol.">
        <title>Mutations improving production and secretion of extracellular lipase by Burkholderia glumae PG1.</title>
        <authorList>
            <person name="Knapp A."/>
            <person name="Voget S."/>
            <person name="Gao R."/>
            <person name="Zaburannyi N."/>
            <person name="Krysciak D."/>
            <person name="Breuer M."/>
            <person name="Hauer B."/>
            <person name="Streit W.R."/>
            <person name="Muller R."/>
            <person name="Daniel R."/>
            <person name="Jaeger K.E."/>
        </authorList>
    </citation>
    <scope>NUCLEOTIDE SEQUENCE [LARGE SCALE GENOMIC DNA]</scope>
    <source>
        <strain evidence="3 4">PG1</strain>
    </source>
</reference>
<dbReference type="HOGENOM" id="CLU_049164_1_0_4"/>
<feature type="compositionally biased region" description="Low complexity" evidence="1">
    <location>
        <begin position="86"/>
        <end position="99"/>
    </location>
</feature>
<protein>
    <submittedName>
        <fullName evidence="3">Heat shock protein DnaJ-like protein</fullName>
    </submittedName>
</protein>
<organism evidence="3 4">
    <name type="scientific">Burkholderia plantarii</name>
    <dbReference type="NCBI Taxonomy" id="41899"/>
    <lineage>
        <taxon>Bacteria</taxon>
        <taxon>Pseudomonadati</taxon>
        <taxon>Pseudomonadota</taxon>
        <taxon>Betaproteobacteria</taxon>
        <taxon>Burkholderiales</taxon>
        <taxon>Burkholderiaceae</taxon>
        <taxon>Burkholderia</taxon>
    </lineage>
</organism>
<evidence type="ECO:0000259" key="2">
    <source>
        <dbReference type="PROSITE" id="PS50076"/>
    </source>
</evidence>
<proteinExistence type="predicted"/>
<evidence type="ECO:0000256" key="1">
    <source>
        <dbReference type="SAM" id="MobiDB-lite"/>
    </source>
</evidence>
<feature type="compositionally biased region" description="Basic and acidic residues" evidence="1">
    <location>
        <begin position="74"/>
        <end position="85"/>
    </location>
</feature>
<dbReference type="SMART" id="SM00271">
    <property type="entry name" value="DnaJ"/>
    <property type="match status" value="1"/>
</dbReference>
<reference evidence="4" key="1">
    <citation type="submission" date="2011-03" db="EMBL/GenBank/DDBJ databases">
        <authorList>
            <person name="Voget S."/>
            <person name="Streit W.R."/>
            <person name="Jaeger K.E."/>
            <person name="Daniel R."/>
        </authorList>
    </citation>
    <scope>NUCLEOTIDE SEQUENCE [LARGE SCALE GENOMIC DNA]</scope>
    <source>
        <strain evidence="4">PG1</strain>
    </source>
</reference>
<dbReference type="InterPro" id="IPR050817">
    <property type="entry name" value="DjlA_DnaK_co-chaperone"/>
</dbReference>
<dbReference type="Proteomes" id="UP000031838">
    <property type="component" value="Chromosome 1"/>
</dbReference>
<dbReference type="SUPFAM" id="SSF46565">
    <property type="entry name" value="Chaperone J-domain"/>
    <property type="match status" value="1"/>
</dbReference>
<dbReference type="KEGG" id="bgp:BGL_1c33300"/>
<accession>A0A0B6S086</accession>
<dbReference type="PROSITE" id="PS50076">
    <property type="entry name" value="DNAJ_2"/>
    <property type="match status" value="1"/>
</dbReference>
<evidence type="ECO:0000313" key="4">
    <source>
        <dbReference type="Proteomes" id="UP000031838"/>
    </source>
</evidence>
<dbReference type="RefSeq" id="WP_042626070.1">
    <property type="nucleotide sequence ID" value="NZ_CP002580.1"/>
</dbReference>
<name>A0A0B6S086_BURPL</name>
<dbReference type="PANTHER" id="PTHR24074">
    <property type="entry name" value="CO-CHAPERONE PROTEIN DJLA"/>
    <property type="match status" value="1"/>
</dbReference>
<keyword evidence="3" id="KW-0346">Stress response</keyword>
<dbReference type="Pfam" id="PF00226">
    <property type="entry name" value="DnaJ"/>
    <property type="match status" value="1"/>
</dbReference>
<dbReference type="AlphaFoldDB" id="A0A0B6S086"/>
<feature type="region of interest" description="Disordered" evidence="1">
    <location>
        <begin position="143"/>
        <end position="174"/>
    </location>
</feature>
<evidence type="ECO:0000313" key="3">
    <source>
        <dbReference type="EMBL" id="AJK47804.1"/>
    </source>
</evidence>
<feature type="region of interest" description="Disordered" evidence="1">
    <location>
        <begin position="74"/>
        <end position="112"/>
    </location>
</feature>
<feature type="domain" description="J" evidence="2">
    <location>
        <begin position="5"/>
        <end position="69"/>
    </location>
</feature>
<dbReference type="InterPro" id="IPR001623">
    <property type="entry name" value="DnaJ_domain"/>
</dbReference>